<organism evidence="1">
    <name type="scientific">uncultured Desulfobacteraceae bacterium</name>
    <dbReference type="NCBI Taxonomy" id="218296"/>
    <lineage>
        <taxon>Bacteria</taxon>
        <taxon>Pseudomonadati</taxon>
        <taxon>Thermodesulfobacteriota</taxon>
        <taxon>Desulfobacteria</taxon>
        <taxon>Desulfobacterales</taxon>
        <taxon>Desulfobacteraceae</taxon>
        <taxon>environmental samples</taxon>
    </lineage>
</organism>
<evidence type="ECO:0000313" key="1">
    <source>
        <dbReference type="EMBL" id="VEN74063.1"/>
    </source>
</evidence>
<protein>
    <submittedName>
        <fullName evidence="1">XRE family transcriptional regulator</fullName>
    </submittedName>
</protein>
<dbReference type="AlphaFoldDB" id="A0A484HHY0"/>
<reference evidence="1" key="1">
    <citation type="submission" date="2019-01" db="EMBL/GenBank/DDBJ databases">
        <authorList>
            <consortium name="Genoscope - CEA"/>
            <person name="William W."/>
        </authorList>
    </citation>
    <scope>NUCLEOTIDE SEQUENCE</scope>
    <source>
        <strain evidence="1">CR-1</strain>
    </source>
</reference>
<proteinExistence type="predicted"/>
<name>A0A484HHY0_9BACT</name>
<dbReference type="EMBL" id="CAACVI010000019">
    <property type="protein sequence ID" value="VEN74063.1"/>
    <property type="molecule type" value="Genomic_DNA"/>
</dbReference>
<sequence length="57" mass="6580">MTRPTFSDFKIKALKDPETKAEYESLSTAYSLRKKLIGLRKNAKTAQKEAVFFPDRI</sequence>
<accession>A0A484HHY0</accession>
<gene>
    <name evidence="1" type="ORF">EPICR_260004</name>
</gene>